<name>A0A0E9RIS5_ANGAN</name>
<protein>
    <submittedName>
        <fullName evidence="1">Uncharacterized protein</fullName>
    </submittedName>
</protein>
<reference evidence="1" key="1">
    <citation type="submission" date="2014-11" db="EMBL/GenBank/DDBJ databases">
        <authorList>
            <person name="Amaro Gonzalez C."/>
        </authorList>
    </citation>
    <scope>NUCLEOTIDE SEQUENCE</scope>
</reference>
<proteinExistence type="predicted"/>
<evidence type="ECO:0000313" key="1">
    <source>
        <dbReference type="EMBL" id="JAH28345.1"/>
    </source>
</evidence>
<sequence length="48" mass="5539">MIAHFLRWIVTGTTVIMYRQKQYSTWCYFSHGLGSRGGYVAPHFADAN</sequence>
<dbReference type="EMBL" id="GBXM01080232">
    <property type="protein sequence ID" value="JAH28345.1"/>
    <property type="molecule type" value="Transcribed_RNA"/>
</dbReference>
<reference evidence="1" key="2">
    <citation type="journal article" date="2015" name="Fish Shellfish Immunol.">
        <title>Early steps in the European eel (Anguilla anguilla)-Vibrio vulnificus interaction in the gills: Role of the RtxA13 toxin.</title>
        <authorList>
            <person name="Callol A."/>
            <person name="Pajuelo D."/>
            <person name="Ebbesson L."/>
            <person name="Teles M."/>
            <person name="MacKenzie S."/>
            <person name="Amaro C."/>
        </authorList>
    </citation>
    <scope>NUCLEOTIDE SEQUENCE</scope>
</reference>
<dbReference type="EMBL" id="GBXM01077128">
    <property type="protein sequence ID" value="JAH31449.1"/>
    <property type="molecule type" value="Transcribed_RNA"/>
</dbReference>
<dbReference type="AlphaFoldDB" id="A0A0E9RIS5"/>
<accession>A0A0E9RIS5</accession>
<organism evidence="1">
    <name type="scientific">Anguilla anguilla</name>
    <name type="common">European freshwater eel</name>
    <name type="synonym">Muraena anguilla</name>
    <dbReference type="NCBI Taxonomy" id="7936"/>
    <lineage>
        <taxon>Eukaryota</taxon>
        <taxon>Metazoa</taxon>
        <taxon>Chordata</taxon>
        <taxon>Craniata</taxon>
        <taxon>Vertebrata</taxon>
        <taxon>Euteleostomi</taxon>
        <taxon>Actinopterygii</taxon>
        <taxon>Neopterygii</taxon>
        <taxon>Teleostei</taxon>
        <taxon>Anguilliformes</taxon>
        <taxon>Anguillidae</taxon>
        <taxon>Anguilla</taxon>
    </lineage>
</organism>